<evidence type="ECO:0000313" key="2">
    <source>
        <dbReference type="EMBL" id="KAJ3431919.1"/>
    </source>
</evidence>
<feature type="region of interest" description="Disordered" evidence="1">
    <location>
        <begin position="159"/>
        <end position="195"/>
    </location>
</feature>
<sequence>MGGIVSTESYNSITTNSLFQFGDSQTDEISRLLYLNAHTKNITPNQQTLKKNNKKKNTENEDEDEEKKNEEQKIEEQKIQEQKKEPEKEQEKEQQDNQQQERKEKTEGKGGKEKKEKKVKKEGIDKTEAIEQEIKKEKKIFEETDINITIQPILEDRSHNNTYNQKYHKGPTEEFQSPTSSKIEQEEVYLGSKKRQSIKIPINEELIQMFNSENLSDHSEIQSDRFEENAKQSDDYSNFLTDDNSQFDSLYSQTENSDTEYSLSSSDYDEQNLYNF</sequence>
<feature type="region of interest" description="Disordered" evidence="1">
    <location>
        <begin position="38"/>
        <end position="130"/>
    </location>
</feature>
<dbReference type="Proteomes" id="UP001146793">
    <property type="component" value="Unassembled WGS sequence"/>
</dbReference>
<reference evidence="2" key="1">
    <citation type="submission" date="2022-08" db="EMBL/GenBank/DDBJ databases">
        <title>Novel sulphate-reducing endosymbionts in the free-living metamonad Anaeramoeba.</title>
        <authorList>
            <person name="Jerlstrom-Hultqvist J."/>
            <person name="Cepicka I."/>
            <person name="Gallot-Lavallee L."/>
            <person name="Salas-Leiva D."/>
            <person name="Curtis B.A."/>
            <person name="Zahonova K."/>
            <person name="Pipaliya S."/>
            <person name="Dacks J."/>
            <person name="Roger A.J."/>
        </authorList>
    </citation>
    <scope>NUCLEOTIDE SEQUENCE</scope>
    <source>
        <strain evidence="2">Busselton2</strain>
    </source>
</reference>
<protein>
    <submittedName>
        <fullName evidence="2">Uncharacterized protein</fullName>
    </submittedName>
</protein>
<evidence type="ECO:0000313" key="3">
    <source>
        <dbReference type="Proteomes" id="UP001146793"/>
    </source>
</evidence>
<organism evidence="2 3">
    <name type="scientific">Anaeramoeba flamelloides</name>
    <dbReference type="NCBI Taxonomy" id="1746091"/>
    <lineage>
        <taxon>Eukaryota</taxon>
        <taxon>Metamonada</taxon>
        <taxon>Anaeramoebidae</taxon>
        <taxon>Anaeramoeba</taxon>
    </lineage>
</organism>
<feature type="compositionally biased region" description="Basic and acidic residues" evidence="1">
    <location>
        <begin position="216"/>
        <end position="234"/>
    </location>
</feature>
<name>A0AAV7YWZ8_9EUKA</name>
<feature type="compositionally biased region" description="Basic and acidic residues" evidence="1">
    <location>
        <begin position="66"/>
        <end position="130"/>
    </location>
</feature>
<accession>A0AAV7YWZ8</accession>
<gene>
    <name evidence="2" type="ORF">M0812_20843</name>
</gene>
<comment type="caution">
    <text evidence="2">The sequence shown here is derived from an EMBL/GenBank/DDBJ whole genome shotgun (WGS) entry which is preliminary data.</text>
</comment>
<dbReference type="EMBL" id="JANTQA010000047">
    <property type="protein sequence ID" value="KAJ3431919.1"/>
    <property type="molecule type" value="Genomic_DNA"/>
</dbReference>
<proteinExistence type="predicted"/>
<dbReference type="AlphaFoldDB" id="A0AAV7YWZ8"/>
<evidence type="ECO:0000256" key="1">
    <source>
        <dbReference type="SAM" id="MobiDB-lite"/>
    </source>
</evidence>
<feature type="region of interest" description="Disordered" evidence="1">
    <location>
        <begin position="216"/>
        <end position="276"/>
    </location>
</feature>
<feature type="compositionally biased region" description="Polar residues" evidence="1">
    <location>
        <begin position="235"/>
        <end position="276"/>
    </location>
</feature>